<keyword evidence="4" id="KW-1185">Reference proteome</keyword>
<name>A0ABR2VV01_9FUNG</name>
<sequence length="97" mass="10864">MASVLELVNIGVIILRIKRPEIPRKFKVPLGPYIFPGLGALMSAGLIITATPATLLRLFIWMALGVVLYFCYGRTHSVINNPHRQVKTSEIEDDFKL</sequence>
<feature type="domain" description="Cationic amino acid transporter C-terminal" evidence="2">
    <location>
        <begin position="26"/>
        <end position="77"/>
    </location>
</feature>
<dbReference type="Proteomes" id="UP001479436">
    <property type="component" value="Unassembled WGS sequence"/>
</dbReference>
<feature type="transmembrane region" description="Helical" evidence="1">
    <location>
        <begin position="54"/>
        <end position="72"/>
    </location>
</feature>
<reference evidence="3 4" key="1">
    <citation type="submission" date="2023-04" db="EMBL/GenBank/DDBJ databases">
        <title>Genome of Basidiobolus ranarum AG-B5.</title>
        <authorList>
            <person name="Stajich J.E."/>
            <person name="Carter-House D."/>
            <person name="Gryganskyi A."/>
        </authorList>
    </citation>
    <scope>NUCLEOTIDE SEQUENCE [LARGE SCALE GENOMIC DNA]</scope>
    <source>
        <strain evidence="3 4">AG-B5</strain>
    </source>
</reference>
<evidence type="ECO:0000313" key="4">
    <source>
        <dbReference type="Proteomes" id="UP001479436"/>
    </source>
</evidence>
<accession>A0ABR2VV01</accession>
<protein>
    <recommendedName>
        <fullName evidence="2">Cationic amino acid transporter C-terminal domain-containing protein</fullName>
    </recommendedName>
</protein>
<comment type="caution">
    <text evidence="3">The sequence shown here is derived from an EMBL/GenBank/DDBJ whole genome shotgun (WGS) entry which is preliminary data.</text>
</comment>
<evidence type="ECO:0000259" key="2">
    <source>
        <dbReference type="Pfam" id="PF13906"/>
    </source>
</evidence>
<dbReference type="Pfam" id="PF13906">
    <property type="entry name" value="AA_permease_C"/>
    <property type="match status" value="1"/>
</dbReference>
<keyword evidence="1" id="KW-1133">Transmembrane helix</keyword>
<evidence type="ECO:0000256" key="1">
    <source>
        <dbReference type="SAM" id="Phobius"/>
    </source>
</evidence>
<keyword evidence="1" id="KW-0812">Transmembrane</keyword>
<evidence type="ECO:0000313" key="3">
    <source>
        <dbReference type="EMBL" id="KAK9703428.1"/>
    </source>
</evidence>
<dbReference type="InterPro" id="IPR029485">
    <property type="entry name" value="CAT_C"/>
</dbReference>
<dbReference type="EMBL" id="JASJQH010007638">
    <property type="protein sequence ID" value="KAK9703428.1"/>
    <property type="molecule type" value="Genomic_DNA"/>
</dbReference>
<keyword evidence="1" id="KW-0472">Membrane</keyword>
<gene>
    <name evidence="3" type="ORF">K7432_010744</name>
</gene>
<feature type="transmembrane region" description="Helical" evidence="1">
    <location>
        <begin position="28"/>
        <end position="48"/>
    </location>
</feature>
<organism evidence="3 4">
    <name type="scientific">Basidiobolus ranarum</name>
    <dbReference type="NCBI Taxonomy" id="34480"/>
    <lineage>
        <taxon>Eukaryota</taxon>
        <taxon>Fungi</taxon>
        <taxon>Fungi incertae sedis</taxon>
        <taxon>Zoopagomycota</taxon>
        <taxon>Entomophthoromycotina</taxon>
        <taxon>Basidiobolomycetes</taxon>
        <taxon>Basidiobolales</taxon>
        <taxon>Basidiobolaceae</taxon>
        <taxon>Basidiobolus</taxon>
    </lineage>
</organism>
<dbReference type="Gene3D" id="1.20.1740.10">
    <property type="entry name" value="Amino acid/polyamine transporter I"/>
    <property type="match status" value="1"/>
</dbReference>
<proteinExistence type="predicted"/>